<dbReference type="Proteomes" id="UP000242381">
    <property type="component" value="Unassembled WGS sequence"/>
</dbReference>
<protein>
    <submittedName>
        <fullName evidence="1">Uncharacterized protein</fullName>
    </submittedName>
</protein>
<dbReference type="AlphaFoldDB" id="A0A1X0S889"/>
<sequence length="107" mass="12307">MPLVIFDNGLKNKSHVKFKRLRQGVSERVYRQLRLREKLGGLIFLDIDEHKTSKKISNVTMVINTRSTKYPSAKIAMFIGIEASWPRKICLPMLNDNDCRISGETTV</sequence>
<accession>A0A1X0S889</accession>
<gene>
    <name evidence="1" type="ORF">BCV71DRAFT_254279</name>
</gene>
<dbReference type="EMBL" id="KV921295">
    <property type="protein sequence ID" value="ORE20379.1"/>
    <property type="molecule type" value="Genomic_DNA"/>
</dbReference>
<organism evidence="1 2">
    <name type="scientific">Rhizopus microsporus</name>
    <dbReference type="NCBI Taxonomy" id="58291"/>
    <lineage>
        <taxon>Eukaryota</taxon>
        <taxon>Fungi</taxon>
        <taxon>Fungi incertae sedis</taxon>
        <taxon>Mucoromycota</taxon>
        <taxon>Mucoromycotina</taxon>
        <taxon>Mucoromycetes</taxon>
        <taxon>Mucorales</taxon>
        <taxon>Mucorineae</taxon>
        <taxon>Rhizopodaceae</taxon>
        <taxon>Rhizopus</taxon>
    </lineage>
</organism>
<proteinExistence type="predicted"/>
<evidence type="ECO:0000313" key="1">
    <source>
        <dbReference type="EMBL" id="ORE20379.1"/>
    </source>
</evidence>
<evidence type="ECO:0000313" key="2">
    <source>
        <dbReference type="Proteomes" id="UP000242381"/>
    </source>
</evidence>
<reference evidence="1 2" key="1">
    <citation type="journal article" date="2016" name="Proc. Natl. Acad. Sci. U.S.A.">
        <title>Lipid metabolic changes in an early divergent fungus govern the establishment of a mutualistic symbiosis with endobacteria.</title>
        <authorList>
            <person name="Lastovetsky O.A."/>
            <person name="Gaspar M.L."/>
            <person name="Mondo S.J."/>
            <person name="LaButti K.M."/>
            <person name="Sandor L."/>
            <person name="Grigoriev I.V."/>
            <person name="Henry S.A."/>
            <person name="Pawlowska T.E."/>
        </authorList>
    </citation>
    <scope>NUCLEOTIDE SEQUENCE [LARGE SCALE GENOMIC DNA]</scope>
    <source>
        <strain evidence="1 2">ATCC 11559</strain>
    </source>
</reference>
<name>A0A1X0S889_RHIZD</name>